<dbReference type="Pfam" id="PF10551">
    <property type="entry name" value="MULE"/>
    <property type="match status" value="1"/>
</dbReference>
<reference evidence="3" key="1">
    <citation type="submission" date="2010-06" db="EMBL/GenBank/DDBJ databases">
        <authorList>
            <person name="Jiang H."/>
            <person name="Abraham K."/>
            <person name="Ali S."/>
            <person name="Alsbrooks S.L."/>
            <person name="Anim B.N."/>
            <person name="Anosike U.S."/>
            <person name="Attaway T."/>
            <person name="Bandaranaike D.P."/>
            <person name="Battles P.K."/>
            <person name="Bell S.N."/>
            <person name="Bell A.V."/>
            <person name="Beltran B."/>
            <person name="Bickham C."/>
            <person name="Bustamante Y."/>
            <person name="Caleb T."/>
            <person name="Canada A."/>
            <person name="Cardenas V."/>
            <person name="Carter K."/>
            <person name="Chacko J."/>
            <person name="Chandrabose M.N."/>
            <person name="Chavez D."/>
            <person name="Chavez A."/>
            <person name="Chen L."/>
            <person name="Chu H.-S."/>
            <person name="Claassen K.J."/>
            <person name="Cockrell R."/>
            <person name="Collins M."/>
            <person name="Cooper J.A."/>
            <person name="Cree A."/>
            <person name="Curry S.M."/>
            <person name="Da Y."/>
            <person name="Dao M.D."/>
            <person name="Das B."/>
            <person name="Davila M.-L."/>
            <person name="Davy-Carroll L."/>
            <person name="Denson S."/>
            <person name="Dinh H."/>
            <person name="Ebong V.E."/>
            <person name="Edwards J.R."/>
            <person name="Egan A."/>
            <person name="El-Daye J."/>
            <person name="Escobedo L."/>
            <person name="Fernandez S."/>
            <person name="Fernando P.R."/>
            <person name="Flagg N."/>
            <person name="Forbes L.D."/>
            <person name="Fowler R.G."/>
            <person name="Fu Q."/>
            <person name="Gabisi R.A."/>
            <person name="Ganer J."/>
            <person name="Garbino Pronczuk A."/>
            <person name="Garcia R.M."/>
            <person name="Garner T."/>
            <person name="Garrett T.E."/>
            <person name="Gonzalez D.A."/>
            <person name="Hamid H."/>
            <person name="Hawkins E.S."/>
            <person name="Hirani K."/>
            <person name="Hogues M.E."/>
            <person name="Hollins B."/>
            <person name="Hsiao C.-H."/>
            <person name="Jabil R."/>
            <person name="James M.L."/>
            <person name="Jhangiani S.N."/>
            <person name="Johnson B."/>
            <person name="Johnson Q."/>
            <person name="Joshi V."/>
            <person name="Kalu J.B."/>
            <person name="Kam C."/>
            <person name="Kashfia A."/>
            <person name="Keebler J."/>
            <person name="Kisamo H."/>
            <person name="Kovar C.L."/>
            <person name="Lago L.A."/>
            <person name="Lai C.-Y."/>
            <person name="Laidlaw J."/>
            <person name="Lara F."/>
            <person name="Le T.-K."/>
            <person name="Lee S.L."/>
            <person name="Legall F.H."/>
            <person name="Lemon S.J."/>
            <person name="Lewis L.R."/>
            <person name="Li B."/>
            <person name="Liu Y."/>
            <person name="Liu Y.-S."/>
            <person name="Lopez J."/>
            <person name="Lozado R.J."/>
            <person name="Lu J."/>
            <person name="Madu R.C."/>
            <person name="Maheshwari M."/>
            <person name="Maheshwari R."/>
            <person name="Malloy K."/>
            <person name="Martinez E."/>
            <person name="Mathew T."/>
            <person name="Mercado I.C."/>
            <person name="Mercado C."/>
            <person name="Meyer B."/>
            <person name="Montgomery K."/>
            <person name="Morgan M.B."/>
            <person name="Munidasa M."/>
            <person name="Nazareth L.V."/>
            <person name="Nelson J."/>
            <person name="Ng B.M."/>
            <person name="Nguyen N.B."/>
            <person name="Nguyen P.Q."/>
            <person name="Nguyen T."/>
            <person name="Obregon M."/>
            <person name="Okwuonu G.O."/>
            <person name="Onwere C.G."/>
            <person name="Orozco G."/>
            <person name="Parra A."/>
            <person name="Patel S."/>
            <person name="Patil S."/>
            <person name="Perez A."/>
            <person name="Perez Y."/>
            <person name="Pham C."/>
            <person name="Primus E.L."/>
            <person name="Pu L.-L."/>
            <person name="Puazo M."/>
            <person name="Qin X."/>
            <person name="Quiroz J.B."/>
            <person name="Reese J."/>
            <person name="Richards S."/>
            <person name="Rives C.M."/>
            <person name="Robberts R."/>
            <person name="Ruiz S.J."/>
            <person name="Ruiz M.J."/>
            <person name="Santibanez J."/>
            <person name="Schneider B.W."/>
            <person name="Sisson I."/>
            <person name="Smith M."/>
            <person name="Sodergren E."/>
            <person name="Song X.-Z."/>
            <person name="Song B.B."/>
            <person name="Summersgill H."/>
            <person name="Thelus R."/>
            <person name="Thornton R.D."/>
            <person name="Trejos Z.Y."/>
            <person name="Usmani K."/>
            <person name="Vattathil S."/>
            <person name="Villasana D."/>
            <person name="Walker D.L."/>
            <person name="Wang S."/>
            <person name="Wang K."/>
            <person name="White C.S."/>
            <person name="Williams A.C."/>
            <person name="Williamson J."/>
            <person name="Wilson K."/>
            <person name="Woghiren I.O."/>
            <person name="Woodworth J.R."/>
            <person name="Worley K.C."/>
            <person name="Wright R.A."/>
            <person name="Wu W."/>
            <person name="Young L."/>
            <person name="Zhang L."/>
            <person name="Zhang J."/>
            <person name="Zhu Y."/>
            <person name="Muzny D.M."/>
            <person name="Weinstock G."/>
            <person name="Gibbs R.A."/>
        </authorList>
    </citation>
    <scope>NUCLEOTIDE SEQUENCE [LARGE SCALE GENOMIC DNA]</scope>
    <source>
        <strain evidence="3">LSR1</strain>
    </source>
</reference>
<keyword evidence="3" id="KW-1185">Reference proteome</keyword>
<accession>A0A8R2FBK1</accession>
<proteinExistence type="predicted"/>
<dbReference type="AlphaFoldDB" id="A0A8R2FBK1"/>
<evidence type="ECO:0000313" key="2">
    <source>
        <dbReference type="EnsemblMetazoa" id="XP_008186760.1"/>
    </source>
</evidence>
<name>A0A8R2FBK1_ACYPI</name>
<evidence type="ECO:0000313" key="3">
    <source>
        <dbReference type="Proteomes" id="UP000007819"/>
    </source>
</evidence>
<evidence type="ECO:0000259" key="1">
    <source>
        <dbReference type="Pfam" id="PF10551"/>
    </source>
</evidence>
<dbReference type="RefSeq" id="XP_008186760.1">
    <property type="nucleotide sequence ID" value="XM_008188538.1"/>
</dbReference>
<dbReference type="InterPro" id="IPR018289">
    <property type="entry name" value="MULE_transposase_dom"/>
</dbReference>
<feature type="domain" description="MULE transposase" evidence="1">
    <location>
        <begin position="106"/>
        <end position="202"/>
    </location>
</feature>
<dbReference type="OMA" id="FEMALIN"/>
<organism evidence="2 3">
    <name type="scientific">Acyrthosiphon pisum</name>
    <name type="common">Pea aphid</name>
    <dbReference type="NCBI Taxonomy" id="7029"/>
    <lineage>
        <taxon>Eukaryota</taxon>
        <taxon>Metazoa</taxon>
        <taxon>Ecdysozoa</taxon>
        <taxon>Arthropoda</taxon>
        <taxon>Hexapoda</taxon>
        <taxon>Insecta</taxon>
        <taxon>Pterygota</taxon>
        <taxon>Neoptera</taxon>
        <taxon>Paraneoptera</taxon>
        <taxon>Hemiptera</taxon>
        <taxon>Sternorrhyncha</taxon>
        <taxon>Aphidomorpha</taxon>
        <taxon>Aphidoidea</taxon>
        <taxon>Aphididae</taxon>
        <taxon>Macrosiphini</taxon>
        <taxon>Acyrthosiphon</taxon>
    </lineage>
</organism>
<dbReference type="GeneID" id="103310380"/>
<protein>
    <recommendedName>
        <fullName evidence="1">MULE transposase domain-containing protein</fullName>
    </recommendedName>
</protein>
<sequence length="305" mass="35294">MIPDASFIDNVIVRKSTLYEVEKDVNILDTFTDRDMIRIAKNINRAKLQRLPKLPKCMDDVHDYLDMDKVISTKRENLVIFNDKSCNVIIFSCESNLKFMCSVETILVDGTFDYCTKFFQQMFTVIGFKNNKYVPVALSLLKDKKESWYRTVMSSLKSKCLEINLIFKPQHIVSDFEKGILQAARKEFPDTTLIGCRFHLSQAWWRKIVGLGLTVEYKNKNSEIGKWLNYVFGKTFLPPDEVGSVFLELIAEQPIDIRVTEFSDYLVDNYIGNDATFPTTLWAALNNDVWRTNNGSEAFNSKFKT</sequence>
<dbReference type="KEGG" id="api:103310380"/>
<dbReference type="EnsemblMetazoa" id="XM_008188538.1">
    <property type="protein sequence ID" value="XP_008186760.1"/>
    <property type="gene ID" value="LOC103310380"/>
</dbReference>
<reference evidence="2" key="2">
    <citation type="submission" date="2022-06" db="UniProtKB">
        <authorList>
            <consortium name="EnsemblMetazoa"/>
        </authorList>
    </citation>
    <scope>IDENTIFICATION</scope>
</reference>
<dbReference type="Proteomes" id="UP000007819">
    <property type="component" value="Chromosome A1"/>
</dbReference>
<dbReference type="OrthoDB" id="6608722at2759"/>